<dbReference type="SUPFAM" id="SSF56762">
    <property type="entry name" value="HydB/Nqo4-like"/>
    <property type="match status" value="1"/>
</dbReference>
<reference evidence="7 8" key="2">
    <citation type="submission" date="2024-01" db="EMBL/GenBank/DDBJ databases">
        <authorList>
            <person name="Xie X."/>
        </authorList>
    </citation>
    <scope>NUCLEOTIDE SEQUENCE [LARGE SCALE GENOMIC DNA]</scope>
    <source>
        <strain evidence="7">SCUT-1</strain>
    </source>
</reference>
<dbReference type="InterPro" id="IPR029014">
    <property type="entry name" value="NiFe-Hase_large"/>
</dbReference>
<dbReference type="InterPro" id="IPR050867">
    <property type="entry name" value="NiFe/NiFeSe_hydrgnase_LSU"/>
</dbReference>
<sequence>MRTDGQQIKGRTLLGPFNRVEGDLEVQLDTGGGRVLKAWVRAPLYRGFEQIMQGKVPDDALAITPRICGICSVSQSVAAAYALADMAGVTAPPNGQHCLNLLLACENLADHLTHFYLFFMPDFAREVYAGERWHAAAANRFTAIKGTAAREILPARAAFMHLMGTLGGHWPHTLNLQPGGVNKGVDSREKIRLLTVVQQFRRFLEATLFGDTLEAVATLDSIAALENWRESGNPAGGDFRHFLHLAHELELDKLGRATDRFMSYGAYRQVGNEGAHLFAQGVWQPDTGSVQAIPFGEIREDLHASWMGGGAEPLHPSRGMTLPDYSKAEAYSWNKAPRLAGQVVETGALARQMVDGHPLIRALVAQAGGNVQNRVVARLLELALVVPQMENWIRNIRPGERFYQPAKIPADASGAGLVEAARGSLGHWVTVRNQYILNYQIIAPTSWNFSPRDRNGAPGALEQALVNAPVRSGESEPISVQHIVRSFDPCMVCTAH</sequence>
<evidence type="ECO:0000313" key="7">
    <source>
        <dbReference type="EMBL" id="MEB4590278.1"/>
    </source>
</evidence>
<evidence type="ECO:0000256" key="2">
    <source>
        <dbReference type="ARBA" id="ARBA00004196"/>
    </source>
</evidence>
<comment type="similarity">
    <text evidence="3">Belongs to the [NiFe]/[NiFeSe] hydrogenase large subunit family.</text>
</comment>
<proteinExistence type="inferred from homology"/>
<evidence type="ECO:0000256" key="1">
    <source>
        <dbReference type="ARBA" id="ARBA00001967"/>
    </source>
</evidence>
<evidence type="ECO:0000256" key="3">
    <source>
        <dbReference type="ARBA" id="ARBA00009292"/>
    </source>
</evidence>
<comment type="subcellular location">
    <subcellularLocation>
        <location evidence="2">Cell envelope</location>
    </subcellularLocation>
</comment>
<evidence type="ECO:0000256" key="5">
    <source>
        <dbReference type="ARBA" id="ARBA00022723"/>
    </source>
</evidence>
<accession>A0ABU6CTY9</accession>
<dbReference type="PROSITE" id="PS00507">
    <property type="entry name" value="NI_HGENASE_L_1"/>
    <property type="match status" value="1"/>
</dbReference>
<reference evidence="8" key="1">
    <citation type="submission" date="2023-07" db="EMBL/GenBank/DDBJ databases">
        <title>The carbon used by Thiothrix.</title>
        <authorList>
            <person name="Chen L."/>
        </authorList>
    </citation>
    <scope>NUCLEOTIDE SEQUENCE [LARGE SCALE GENOMIC DNA]</scope>
</reference>
<gene>
    <name evidence="7" type="ORF">VSS37_04750</name>
</gene>
<dbReference type="PANTHER" id="PTHR42958">
    <property type="entry name" value="HYDROGENASE-2 LARGE CHAIN"/>
    <property type="match status" value="1"/>
</dbReference>
<dbReference type="Proteomes" id="UP001308005">
    <property type="component" value="Unassembled WGS sequence"/>
</dbReference>
<protein>
    <submittedName>
        <fullName evidence="7">Nickel-dependent hydrogenase large subunit</fullName>
    </submittedName>
</protein>
<dbReference type="PANTHER" id="PTHR42958:SF4">
    <property type="entry name" value="HYDROGENASE EXPRESSION_FORMATION PROTEIN HUPK"/>
    <property type="match status" value="1"/>
</dbReference>
<organism evidence="7 8">
    <name type="scientific">Candidatus Thiothrix phosphatis</name>
    <dbReference type="NCBI Taxonomy" id="3112415"/>
    <lineage>
        <taxon>Bacteria</taxon>
        <taxon>Pseudomonadati</taxon>
        <taxon>Pseudomonadota</taxon>
        <taxon>Gammaproteobacteria</taxon>
        <taxon>Thiotrichales</taxon>
        <taxon>Thiotrichaceae</taxon>
        <taxon>Thiothrix</taxon>
    </lineage>
</organism>
<keyword evidence="4" id="KW-0533">Nickel</keyword>
<keyword evidence="5" id="KW-0479">Metal-binding</keyword>
<dbReference type="InterPro" id="IPR018194">
    <property type="entry name" value="Ni-dep_hyd_lsu_Ni_BS"/>
</dbReference>
<evidence type="ECO:0000256" key="6">
    <source>
        <dbReference type="ARBA" id="ARBA00023002"/>
    </source>
</evidence>
<evidence type="ECO:0000256" key="4">
    <source>
        <dbReference type="ARBA" id="ARBA00022596"/>
    </source>
</evidence>
<name>A0ABU6CTY9_9GAMM</name>
<keyword evidence="6" id="KW-0560">Oxidoreductase</keyword>
<comment type="caution">
    <text evidence="7">The sequence shown here is derived from an EMBL/GenBank/DDBJ whole genome shotgun (WGS) entry which is preliminary data.</text>
</comment>
<dbReference type="Gene3D" id="1.10.645.10">
    <property type="entry name" value="Cytochrome-c3 Hydrogenase, chain B"/>
    <property type="match status" value="1"/>
</dbReference>
<comment type="cofactor">
    <cofactor evidence="1">
        <name>Ni(2+)</name>
        <dbReference type="ChEBI" id="CHEBI:49786"/>
    </cofactor>
</comment>
<dbReference type="Pfam" id="PF00374">
    <property type="entry name" value="NiFeSe_Hases"/>
    <property type="match status" value="2"/>
</dbReference>
<evidence type="ECO:0000313" key="8">
    <source>
        <dbReference type="Proteomes" id="UP001308005"/>
    </source>
</evidence>
<keyword evidence="8" id="KW-1185">Reference proteome</keyword>
<dbReference type="InterPro" id="IPR001501">
    <property type="entry name" value="Ni-dep_hyd_lsu"/>
</dbReference>
<dbReference type="EMBL" id="JAYMYJ010000042">
    <property type="protein sequence ID" value="MEB4590278.1"/>
    <property type="molecule type" value="Genomic_DNA"/>
</dbReference>